<dbReference type="EMBL" id="JBHTGR010000056">
    <property type="protein sequence ID" value="MFC7747933.1"/>
    <property type="molecule type" value="Genomic_DNA"/>
</dbReference>
<evidence type="ECO:0000313" key="2">
    <source>
        <dbReference type="EMBL" id="MFC7747933.1"/>
    </source>
</evidence>
<protein>
    <submittedName>
        <fullName evidence="2">Uncharacterized protein</fullName>
    </submittedName>
</protein>
<reference evidence="3" key="1">
    <citation type="journal article" date="2019" name="Int. J. Syst. Evol. Microbiol.">
        <title>The Global Catalogue of Microorganisms (GCM) 10K type strain sequencing project: providing services to taxonomists for standard genome sequencing and annotation.</title>
        <authorList>
            <consortium name="The Broad Institute Genomics Platform"/>
            <consortium name="The Broad Institute Genome Sequencing Center for Infectious Disease"/>
            <person name="Wu L."/>
            <person name="Ma J."/>
        </authorList>
    </citation>
    <scope>NUCLEOTIDE SEQUENCE [LARGE SCALE GENOMIC DNA]</scope>
    <source>
        <strain evidence="3">JCM 30234</strain>
    </source>
</reference>
<keyword evidence="1" id="KW-0812">Transmembrane</keyword>
<gene>
    <name evidence="2" type="ORF">ACFQU8_12110</name>
</gene>
<keyword evidence="1" id="KW-0472">Membrane</keyword>
<evidence type="ECO:0000313" key="3">
    <source>
        <dbReference type="Proteomes" id="UP001596620"/>
    </source>
</evidence>
<sequence>MGWLLAIVVVAIYILAVYLLDRMPNVSLILAIIIPFGLFWALGRFGGEVIFTIFASIVLIVMNVLSRSRLDD</sequence>
<name>A0ABW2UY75_9BACI</name>
<comment type="caution">
    <text evidence="2">The sequence shown here is derived from an EMBL/GenBank/DDBJ whole genome shotgun (WGS) entry which is preliminary data.</text>
</comment>
<keyword evidence="3" id="KW-1185">Reference proteome</keyword>
<organism evidence="2 3">
    <name type="scientific">Lentibacillus kimchii</name>
    <dbReference type="NCBI Taxonomy" id="1542911"/>
    <lineage>
        <taxon>Bacteria</taxon>
        <taxon>Bacillati</taxon>
        <taxon>Bacillota</taxon>
        <taxon>Bacilli</taxon>
        <taxon>Bacillales</taxon>
        <taxon>Bacillaceae</taxon>
        <taxon>Lentibacillus</taxon>
    </lineage>
</organism>
<dbReference type="RefSeq" id="WP_382360545.1">
    <property type="nucleotide sequence ID" value="NZ_JBHTGR010000056.1"/>
</dbReference>
<accession>A0ABW2UY75</accession>
<dbReference type="Proteomes" id="UP001596620">
    <property type="component" value="Unassembled WGS sequence"/>
</dbReference>
<evidence type="ECO:0000256" key="1">
    <source>
        <dbReference type="SAM" id="Phobius"/>
    </source>
</evidence>
<feature type="transmembrane region" description="Helical" evidence="1">
    <location>
        <begin position="49"/>
        <end position="66"/>
    </location>
</feature>
<proteinExistence type="predicted"/>
<feature type="transmembrane region" description="Helical" evidence="1">
    <location>
        <begin position="26"/>
        <end position="42"/>
    </location>
</feature>
<keyword evidence="1" id="KW-1133">Transmembrane helix</keyword>